<feature type="transmembrane region" description="Helical" evidence="1">
    <location>
        <begin position="103"/>
        <end position="122"/>
    </location>
</feature>
<feature type="transmembrane region" description="Helical" evidence="1">
    <location>
        <begin position="28"/>
        <end position="52"/>
    </location>
</feature>
<evidence type="ECO:0000256" key="1">
    <source>
        <dbReference type="SAM" id="Phobius"/>
    </source>
</evidence>
<feature type="transmembrane region" description="Helical" evidence="1">
    <location>
        <begin position="72"/>
        <end position="91"/>
    </location>
</feature>
<dbReference type="AlphaFoldDB" id="A0A1G1WCA2"/>
<proteinExistence type="predicted"/>
<feature type="transmembrane region" description="Helical" evidence="1">
    <location>
        <begin position="164"/>
        <end position="187"/>
    </location>
</feature>
<gene>
    <name evidence="2" type="ORF">A2Z11_01400</name>
</gene>
<comment type="caution">
    <text evidence="2">The sequence shown here is derived from an EMBL/GenBank/DDBJ whole genome shotgun (WGS) entry which is preliminary data.</text>
</comment>
<keyword evidence="1" id="KW-0812">Transmembrane</keyword>
<keyword evidence="1" id="KW-0472">Membrane</keyword>
<name>A0A1G1WCA2_9BACT</name>
<organism evidence="2 3">
    <name type="scientific">Candidatus Woykebacteria bacterium RBG_16_43_9</name>
    <dbReference type="NCBI Taxonomy" id="1802596"/>
    <lineage>
        <taxon>Bacteria</taxon>
        <taxon>Candidatus Woykeibacteriota</taxon>
    </lineage>
</organism>
<reference evidence="2 3" key="1">
    <citation type="journal article" date="2016" name="Nat. Commun.">
        <title>Thousands of microbial genomes shed light on interconnected biogeochemical processes in an aquifer system.</title>
        <authorList>
            <person name="Anantharaman K."/>
            <person name="Brown C.T."/>
            <person name="Hug L.A."/>
            <person name="Sharon I."/>
            <person name="Castelle C.J."/>
            <person name="Probst A.J."/>
            <person name="Thomas B.C."/>
            <person name="Singh A."/>
            <person name="Wilkins M.J."/>
            <person name="Karaoz U."/>
            <person name="Brodie E.L."/>
            <person name="Williams K.H."/>
            <person name="Hubbard S.S."/>
            <person name="Banfield J.F."/>
        </authorList>
    </citation>
    <scope>NUCLEOTIDE SEQUENCE [LARGE SCALE GENOMIC DNA]</scope>
</reference>
<evidence type="ECO:0000313" key="2">
    <source>
        <dbReference type="EMBL" id="OGY25130.1"/>
    </source>
</evidence>
<dbReference type="Proteomes" id="UP000176389">
    <property type="component" value="Unassembled WGS sequence"/>
</dbReference>
<feature type="transmembrane region" description="Helical" evidence="1">
    <location>
        <begin position="134"/>
        <end position="157"/>
    </location>
</feature>
<accession>A0A1G1WCA2</accession>
<evidence type="ECO:0000313" key="3">
    <source>
        <dbReference type="Proteomes" id="UP000176389"/>
    </source>
</evidence>
<sequence>MPEEQSQPNQQPKPSVNGSSFLSNKLTLLLVSIWLLLILVAAFYFLGLFRFINATPQGTSETSVYLSINRLNFTYLTVVGLINGLLVFLGLRWVKIARVFFHYIDLILIVLGIVGLIAGYSLPCEGLGCIGNGFLILGGASVLGSVFAHAPLFYLILNGANRKAIGVITALLVLLMILVPYVTYSYLAKTLPKKAEIGISQAKKELGITIFKPTYLPDKKVDKQFEEVNNIGEYHLFYSYQGEGIKGGRLSITERAPKGTLEEIFSYGARKITINGNQAAISTTESIQKDSYFSTAITWVENGTEIHIGYSGVGVGESIESEAIKIAESMKPI</sequence>
<dbReference type="EMBL" id="MHCS01000054">
    <property type="protein sequence ID" value="OGY25130.1"/>
    <property type="molecule type" value="Genomic_DNA"/>
</dbReference>
<protein>
    <recommendedName>
        <fullName evidence="4">DUF4367 domain-containing protein</fullName>
    </recommendedName>
</protein>
<evidence type="ECO:0008006" key="4">
    <source>
        <dbReference type="Google" id="ProtNLM"/>
    </source>
</evidence>
<keyword evidence="1" id="KW-1133">Transmembrane helix</keyword>